<dbReference type="SUPFAM" id="SSF52540">
    <property type="entry name" value="P-loop containing nucleoside triphosphate hydrolases"/>
    <property type="match status" value="1"/>
</dbReference>
<dbReference type="PROSITE" id="PS50005">
    <property type="entry name" value="TPR"/>
    <property type="match status" value="3"/>
</dbReference>
<evidence type="ECO:0000256" key="1">
    <source>
        <dbReference type="PROSITE-ProRule" id="PRU00339"/>
    </source>
</evidence>
<organism evidence="2 3">
    <name type="scientific">Amycolatopsis japonica</name>
    <dbReference type="NCBI Taxonomy" id="208439"/>
    <lineage>
        <taxon>Bacteria</taxon>
        <taxon>Bacillati</taxon>
        <taxon>Actinomycetota</taxon>
        <taxon>Actinomycetes</taxon>
        <taxon>Pseudonocardiales</taxon>
        <taxon>Pseudonocardiaceae</taxon>
        <taxon>Amycolatopsis</taxon>
        <taxon>Amycolatopsis japonica group</taxon>
    </lineage>
</organism>
<dbReference type="HOGENOM" id="CLU_004665_2_1_11"/>
<dbReference type="SUPFAM" id="SSF48452">
    <property type="entry name" value="TPR-like"/>
    <property type="match status" value="2"/>
</dbReference>
<gene>
    <name evidence="2" type="ORF">AJAP_12280</name>
</gene>
<dbReference type="PRINTS" id="PR00364">
    <property type="entry name" value="DISEASERSIST"/>
</dbReference>
<proteinExistence type="predicted"/>
<dbReference type="InterPro" id="IPR036388">
    <property type="entry name" value="WH-like_DNA-bd_sf"/>
</dbReference>
<keyword evidence="3" id="KW-1185">Reference proteome</keyword>
<dbReference type="InterPro" id="IPR027417">
    <property type="entry name" value="P-loop_NTPase"/>
</dbReference>
<dbReference type="PANTHER" id="PTHR47691">
    <property type="entry name" value="REGULATOR-RELATED"/>
    <property type="match status" value="1"/>
</dbReference>
<dbReference type="PANTHER" id="PTHR47691:SF3">
    <property type="entry name" value="HTH-TYPE TRANSCRIPTIONAL REGULATOR RV0890C-RELATED"/>
    <property type="match status" value="1"/>
</dbReference>
<dbReference type="InterPro" id="IPR019734">
    <property type="entry name" value="TPR_rpt"/>
</dbReference>
<dbReference type="STRING" id="208439.AJAP_12280"/>
<dbReference type="GO" id="GO:0043531">
    <property type="term" value="F:ADP binding"/>
    <property type="evidence" value="ECO:0007669"/>
    <property type="project" value="InterPro"/>
</dbReference>
<dbReference type="AlphaFoldDB" id="A0A075UQS1"/>
<evidence type="ECO:0000313" key="2">
    <source>
        <dbReference type="EMBL" id="AIG75338.1"/>
    </source>
</evidence>
<evidence type="ECO:0000313" key="3">
    <source>
        <dbReference type="Proteomes" id="UP000028492"/>
    </source>
</evidence>
<dbReference type="KEGG" id="aja:AJAP_12280"/>
<reference evidence="2 3" key="1">
    <citation type="journal article" date="2014" name="J. Biotechnol.">
        <title>Complete genome sequence of the actinobacterium Amycolatopsis japonica MG417-CF17(T) (=DSM 44213T) producing (S,S)-N,N'-ethylenediaminedisuccinic acid.</title>
        <authorList>
            <person name="Stegmann E."/>
            <person name="Albersmeier A."/>
            <person name="Spohn M."/>
            <person name="Gert H."/>
            <person name="Weber T."/>
            <person name="Wohlleben W."/>
            <person name="Kalinowski J."/>
            <person name="Ruckert C."/>
        </authorList>
    </citation>
    <scope>NUCLEOTIDE SEQUENCE [LARGE SCALE GENOMIC DNA]</scope>
    <source>
        <strain evidence="3">MG417-CF17 (DSM 44213)</strain>
    </source>
</reference>
<protein>
    <submittedName>
        <fullName evidence="2">Uncharacterized protein</fullName>
    </submittedName>
</protein>
<dbReference type="eggNOG" id="COG0457">
    <property type="taxonomic scope" value="Bacteria"/>
</dbReference>
<dbReference type="Pfam" id="PF13424">
    <property type="entry name" value="TPR_12"/>
    <property type="match status" value="3"/>
</dbReference>
<sequence length="856" mass="92784">MVGDLFHSDSADRPYGLPFPIVNPDRTDVGDVPPEPLGAGSFDELAARLNTLRGWYGVSYRELHRRVVRGRRAAGNPDLPVFNTVYRCLRPGRRRVDADLVADIVRALTADEAVVARWRQVCQVIAGLTADSSWVTVSGELPADSTEFVGRQAELAAITDPGGDERWSPVVIDGMAGVGKTSLAVRAAHRLAHRDGVAARLWADLRGYDADRAPADPLAVLDEFLRRLGVPGGEIHRLGPADRQATYRRLLADRHPVVVLDNAADADQVRPLLPDRPGGVVLITSRRRLTGLAGARSVHLEALPGTESLDVLRRLVGAAEVAEDTEAAARIADLVGHLPLALTVVAGRIRNRRDWTLRDHAARLAERRDSLRVEDELENAIGLSYADLPAEAALLLRLLAIHPGRDVDTRAAAALAGVDLGTAEELLGELVASSLVQRQVQDRFGLHDVVRLYAAGLARDVDAASARQAALGRLFGYYRHTASRAMDRYAPHERDRRPAVSTSDVPAPDFADLAAATEWLDAERHNLVGITALAEEQGRSEDAAMMSPILNRYLYNALLFADAEIVHGIAIRAADPLIQASAHMSLGAVYLRSNRYQESIDQLKQALERYDAAGDRTSWARALNNLGNAFDRLSDFAAAEDCYRQALLVHRATGNRTSESRALGNLGNSAMRVGDWDKAATYLDEALAIMLEVEDRVGECLTYGNLGTVREQQGHSAEALGHYRRALVTAREFGYRFPETEALLHIGVLLARLGEHDDALTHLSEALDLARRNSLGEFEVKALNGIGIALGGKGDAAGSIARHREALAVAEKLGDRYEQAQAHKGIERGAAVAGDTGTADDHGEKARALLTEIGLR</sequence>
<feature type="repeat" description="TPR" evidence="1">
    <location>
        <begin position="620"/>
        <end position="653"/>
    </location>
</feature>
<dbReference type="EMBL" id="CP008953">
    <property type="protein sequence ID" value="AIG75338.1"/>
    <property type="molecule type" value="Genomic_DNA"/>
</dbReference>
<feature type="repeat" description="TPR" evidence="1">
    <location>
        <begin position="580"/>
        <end position="613"/>
    </location>
</feature>
<name>A0A075UQS1_9PSEU</name>
<dbReference type="SMART" id="SM00028">
    <property type="entry name" value="TPR"/>
    <property type="match status" value="6"/>
</dbReference>
<dbReference type="Gene3D" id="1.25.40.10">
    <property type="entry name" value="Tetratricopeptide repeat domain"/>
    <property type="match status" value="1"/>
</dbReference>
<keyword evidence="1" id="KW-0802">TPR repeat</keyword>
<dbReference type="Proteomes" id="UP000028492">
    <property type="component" value="Chromosome"/>
</dbReference>
<dbReference type="InterPro" id="IPR011990">
    <property type="entry name" value="TPR-like_helical_dom_sf"/>
</dbReference>
<feature type="repeat" description="TPR" evidence="1">
    <location>
        <begin position="740"/>
        <end position="773"/>
    </location>
</feature>
<accession>A0A075UQS1</accession>
<dbReference type="Gene3D" id="3.40.50.300">
    <property type="entry name" value="P-loop containing nucleotide triphosphate hydrolases"/>
    <property type="match status" value="1"/>
</dbReference>
<dbReference type="Gene3D" id="1.10.10.10">
    <property type="entry name" value="Winged helix-like DNA-binding domain superfamily/Winged helix DNA-binding domain"/>
    <property type="match status" value="1"/>
</dbReference>